<name>L9ZYX0_NATA2</name>
<accession>L9ZYX0</accession>
<dbReference type="InterPro" id="IPR040783">
    <property type="entry name" value="VLRF1"/>
</dbReference>
<gene>
    <name evidence="3" type="ORF">C485_01994</name>
</gene>
<dbReference type="SUPFAM" id="SSF53137">
    <property type="entry name" value="Translational machinery components"/>
    <property type="match status" value="1"/>
</dbReference>
<dbReference type="InterPro" id="IPR042226">
    <property type="entry name" value="eFR1_2_sf"/>
</dbReference>
<dbReference type="eggNOG" id="arCOG01743">
    <property type="taxonomic scope" value="Archaea"/>
</dbReference>
<keyword evidence="4" id="KW-1185">Reference proteome</keyword>
<dbReference type="RefSeq" id="WP_007107793.1">
    <property type="nucleotide sequence ID" value="NZ_AOIK01000007.1"/>
</dbReference>
<reference evidence="3 4" key="1">
    <citation type="journal article" date="2014" name="PLoS Genet.">
        <title>Phylogenetically driven sequencing of extremely halophilic archaea reveals strategies for static and dynamic osmo-response.</title>
        <authorList>
            <person name="Becker E.A."/>
            <person name="Seitzer P.M."/>
            <person name="Tritt A."/>
            <person name="Larsen D."/>
            <person name="Krusor M."/>
            <person name="Yao A.I."/>
            <person name="Wu D."/>
            <person name="Madern D."/>
            <person name="Eisen J.A."/>
            <person name="Darling A.E."/>
            <person name="Facciotti M.T."/>
        </authorList>
    </citation>
    <scope>NUCLEOTIDE SEQUENCE [LARGE SCALE GENOMIC DNA]</scope>
    <source>
        <strain evidence="3 4">JCM 12890</strain>
    </source>
</reference>
<dbReference type="Proteomes" id="UP000011511">
    <property type="component" value="Unassembled WGS sequence"/>
</dbReference>
<sequence>MLDELLGRASLRDRIDELEDENERLRKRYEAESDRRAEATTARQDAEERINRLEDRIAQLEGELERVDETESGPSVRHRDQLRGARLEAVFDRLTSFRTGPEGALTVGVDDDGITEPVRTELEPVLGERLALVDDDGPCLCCVDDAGLLAVTLEPPVVPDLDATWRDRFALEREWFLPTGRHAVALVRTDLFALGVYEGDERVDYRGFESDVKGTHSKGGFSQARFERIRDGQIDDHLERCAEALAAYEPGGEATDTPLYLVGQRGIVDALAAEAGLEPTATAAVDATGDPGPALEDAVHSFWTTELRVL</sequence>
<evidence type="ECO:0000256" key="1">
    <source>
        <dbReference type="SAM" id="Coils"/>
    </source>
</evidence>
<comment type="caution">
    <text evidence="3">The sequence shown here is derived from an EMBL/GenBank/DDBJ whole genome shotgun (WGS) entry which is preliminary data.</text>
</comment>
<evidence type="ECO:0000259" key="2">
    <source>
        <dbReference type="Pfam" id="PF18859"/>
    </source>
</evidence>
<keyword evidence="1" id="KW-0175">Coiled coil</keyword>
<protein>
    <recommendedName>
        <fullName evidence="2">Actinobacteria/chloroflexi VLRF1 release factor domain-containing protein</fullName>
    </recommendedName>
</protein>
<proteinExistence type="predicted"/>
<dbReference type="Pfam" id="PF18859">
    <property type="entry name" value="acVLRF1"/>
    <property type="match status" value="1"/>
</dbReference>
<dbReference type="Gene3D" id="3.30.420.60">
    <property type="entry name" value="eRF1 domain 2"/>
    <property type="match status" value="1"/>
</dbReference>
<dbReference type="EMBL" id="AOIK01000007">
    <property type="protein sequence ID" value="ELY91276.1"/>
    <property type="molecule type" value="Genomic_DNA"/>
</dbReference>
<feature type="coiled-coil region" evidence="1">
    <location>
        <begin position="8"/>
        <end position="70"/>
    </location>
</feature>
<dbReference type="Gene3D" id="1.10.287.1490">
    <property type="match status" value="1"/>
</dbReference>
<dbReference type="AlphaFoldDB" id="L9ZYX0"/>
<evidence type="ECO:0000313" key="4">
    <source>
        <dbReference type="Proteomes" id="UP000011511"/>
    </source>
</evidence>
<dbReference type="PATRIC" id="fig|1227494.3.peg.387"/>
<feature type="domain" description="Actinobacteria/chloroflexi VLRF1 release factor" evidence="2">
    <location>
        <begin position="181"/>
        <end position="308"/>
    </location>
</feature>
<organism evidence="3 4">
    <name type="scientific">Natrinema altunense (strain JCM 12890 / CGMCC 1.3731 / AJ2)</name>
    <dbReference type="NCBI Taxonomy" id="1227494"/>
    <lineage>
        <taxon>Archaea</taxon>
        <taxon>Methanobacteriati</taxon>
        <taxon>Methanobacteriota</taxon>
        <taxon>Stenosarchaea group</taxon>
        <taxon>Halobacteria</taxon>
        <taxon>Halobacteriales</taxon>
        <taxon>Natrialbaceae</taxon>
        <taxon>Natrinema</taxon>
    </lineage>
</organism>
<evidence type="ECO:0000313" key="3">
    <source>
        <dbReference type="EMBL" id="ELY91276.1"/>
    </source>
</evidence>